<keyword evidence="6" id="KW-1015">Disulfide bond</keyword>
<reference evidence="11" key="1">
    <citation type="submission" date="2025-08" db="UniProtKB">
        <authorList>
            <consortium name="Ensembl"/>
        </authorList>
    </citation>
    <scope>IDENTIFICATION</scope>
</reference>
<sequence length="353" mass="38962">MIGRLAAFILLSTLSQTQDIPQQISVIVTEPGDNVTLTCPIFGDKAGLFYWYKLNFGHMVQTVATGTFDKIALTGQFDNSRFSVTRTDAQYHLTIRTVSKEDEATYFCQAGSAYTMGFTNGTVLTVNDHKNLQKTVYVKQTPETESVQLGDSVTLQCSLVSKNKENSVQCPGEHNVHWFRPGSGRFGPGVIYTHRNRSNEQEERSCVYSWSKTIQDSSDAGTYYCAVVTCGQILFGEGTKVDTRCLSESGSEVDPVVLVLGVLLVCCVTVIAGLIFYINHRKACGLCIGSATVTHDKSTENHSNDLHDEVKAANYAALDFSTSRVNRGKRRQSPQDCVYSVVRADYNQQHPSL</sequence>
<keyword evidence="8" id="KW-1133">Transmembrane helix</keyword>
<name>A0A7N8WWQ6_9TELE</name>
<dbReference type="Gene3D" id="2.60.40.10">
    <property type="entry name" value="Immunoglobulins"/>
    <property type="match status" value="2"/>
</dbReference>
<dbReference type="InParanoid" id="A0A7N8WWQ6"/>
<keyword evidence="4" id="KW-0391">Immunity</keyword>
<organism evidence="11 12">
    <name type="scientific">Mastacembelus armatus</name>
    <name type="common">zig-zag eel</name>
    <dbReference type="NCBI Taxonomy" id="205130"/>
    <lineage>
        <taxon>Eukaryota</taxon>
        <taxon>Metazoa</taxon>
        <taxon>Chordata</taxon>
        <taxon>Craniata</taxon>
        <taxon>Vertebrata</taxon>
        <taxon>Euteleostomi</taxon>
        <taxon>Actinopterygii</taxon>
        <taxon>Neopterygii</taxon>
        <taxon>Teleostei</taxon>
        <taxon>Neoteleostei</taxon>
        <taxon>Acanthomorphata</taxon>
        <taxon>Anabantaria</taxon>
        <taxon>Synbranchiformes</taxon>
        <taxon>Mastacembelidae</taxon>
        <taxon>Mastacembelus</taxon>
    </lineage>
</organism>
<feature type="signal peptide" evidence="9">
    <location>
        <begin position="1"/>
        <end position="17"/>
    </location>
</feature>
<comment type="subcellular location">
    <subcellularLocation>
        <location evidence="1">Cell membrane</location>
    </subcellularLocation>
</comment>
<dbReference type="Ensembl" id="ENSMAMT00000064512.1">
    <property type="protein sequence ID" value="ENSMAMP00000042820.1"/>
    <property type="gene ID" value="ENSMAMG00000018220.2"/>
</dbReference>
<keyword evidence="2" id="KW-1003">Cell membrane</keyword>
<feature type="chain" id="PRO_5031287314" evidence="9">
    <location>
        <begin position="18"/>
        <end position="353"/>
    </location>
</feature>
<accession>A0A7N8WWQ6</accession>
<evidence type="ECO:0000313" key="11">
    <source>
        <dbReference type="Ensembl" id="ENSMAMP00000042820.1"/>
    </source>
</evidence>
<dbReference type="InterPro" id="IPR052051">
    <property type="entry name" value="TCR_complex_component"/>
</dbReference>
<proteinExistence type="predicted"/>
<evidence type="ECO:0000313" key="12">
    <source>
        <dbReference type="Proteomes" id="UP000261640"/>
    </source>
</evidence>
<keyword evidence="5 8" id="KW-0472">Membrane</keyword>
<dbReference type="Pfam" id="PF07686">
    <property type="entry name" value="V-set"/>
    <property type="match status" value="2"/>
</dbReference>
<evidence type="ECO:0000256" key="6">
    <source>
        <dbReference type="ARBA" id="ARBA00023157"/>
    </source>
</evidence>
<evidence type="ECO:0000256" key="5">
    <source>
        <dbReference type="ARBA" id="ARBA00023136"/>
    </source>
</evidence>
<feature type="domain" description="Ig-like" evidence="10">
    <location>
        <begin position="21"/>
        <end position="125"/>
    </location>
</feature>
<dbReference type="PROSITE" id="PS50835">
    <property type="entry name" value="IG_LIKE"/>
    <property type="match status" value="2"/>
</dbReference>
<dbReference type="InterPro" id="IPR003599">
    <property type="entry name" value="Ig_sub"/>
</dbReference>
<feature type="domain" description="Ig-like" evidence="10">
    <location>
        <begin position="134"/>
        <end position="247"/>
    </location>
</feature>
<dbReference type="PANTHER" id="PTHR19433">
    <property type="entry name" value="T-CELL RECEPTOR ALPHA CHAIN V REGION-RELATED"/>
    <property type="match status" value="1"/>
</dbReference>
<keyword evidence="7" id="KW-0325">Glycoprotein</keyword>
<evidence type="ECO:0000256" key="4">
    <source>
        <dbReference type="ARBA" id="ARBA00022859"/>
    </source>
</evidence>
<dbReference type="InterPro" id="IPR007110">
    <property type="entry name" value="Ig-like_dom"/>
</dbReference>
<dbReference type="Proteomes" id="UP000261640">
    <property type="component" value="Unplaced"/>
</dbReference>
<dbReference type="SMART" id="SM00406">
    <property type="entry name" value="IGv"/>
    <property type="match status" value="2"/>
</dbReference>
<dbReference type="SUPFAM" id="SSF48726">
    <property type="entry name" value="Immunoglobulin"/>
    <property type="match status" value="2"/>
</dbReference>
<dbReference type="GeneTree" id="ENSGT01030000234530"/>
<evidence type="ECO:0000256" key="9">
    <source>
        <dbReference type="SAM" id="SignalP"/>
    </source>
</evidence>
<protein>
    <submittedName>
        <fullName evidence="11">Uncharacterized LOC113144073</fullName>
    </submittedName>
</protein>
<dbReference type="GO" id="GO:0002376">
    <property type="term" value="P:immune system process"/>
    <property type="evidence" value="ECO:0007669"/>
    <property type="project" value="UniProtKB-KW"/>
</dbReference>
<keyword evidence="3 9" id="KW-0732">Signal</keyword>
<dbReference type="SMART" id="SM00409">
    <property type="entry name" value="IG"/>
    <property type="match status" value="2"/>
</dbReference>
<dbReference type="InterPro" id="IPR036179">
    <property type="entry name" value="Ig-like_dom_sf"/>
</dbReference>
<dbReference type="PANTHER" id="PTHR19433:SF111">
    <property type="entry name" value="T CELL RECEPTOR ALPHA VARIABLE 4"/>
    <property type="match status" value="1"/>
</dbReference>
<dbReference type="GO" id="GO:0009617">
    <property type="term" value="P:response to bacterium"/>
    <property type="evidence" value="ECO:0007669"/>
    <property type="project" value="TreeGrafter"/>
</dbReference>
<dbReference type="AlphaFoldDB" id="A0A7N8WWQ6"/>
<dbReference type="CDD" id="cd00099">
    <property type="entry name" value="IgV"/>
    <property type="match status" value="2"/>
</dbReference>
<keyword evidence="8" id="KW-0812">Transmembrane</keyword>
<evidence type="ECO:0000256" key="3">
    <source>
        <dbReference type="ARBA" id="ARBA00022729"/>
    </source>
</evidence>
<evidence type="ECO:0000256" key="8">
    <source>
        <dbReference type="SAM" id="Phobius"/>
    </source>
</evidence>
<evidence type="ECO:0000259" key="10">
    <source>
        <dbReference type="PROSITE" id="PS50835"/>
    </source>
</evidence>
<feature type="transmembrane region" description="Helical" evidence="8">
    <location>
        <begin position="256"/>
        <end position="278"/>
    </location>
</feature>
<dbReference type="InterPro" id="IPR013106">
    <property type="entry name" value="Ig_V-set"/>
</dbReference>
<evidence type="ECO:0000256" key="1">
    <source>
        <dbReference type="ARBA" id="ARBA00004236"/>
    </source>
</evidence>
<dbReference type="InterPro" id="IPR013783">
    <property type="entry name" value="Ig-like_fold"/>
</dbReference>
<evidence type="ECO:0000256" key="7">
    <source>
        <dbReference type="ARBA" id="ARBA00023180"/>
    </source>
</evidence>
<evidence type="ECO:0000256" key="2">
    <source>
        <dbReference type="ARBA" id="ARBA00022475"/>
    </source>
</evidence>
<dbReference type="SMART" id="SM00408">
    <property type="entry name" value="IGc2"/>
    <property type="match status" value="1"/>
</dbReference>
<dbReference type="InterPro" id="IPR003598">
    <property type="entry name" value="Ig_sub2"/>
</dbReference>
<keyword evidence="12" id="KW-1185">Reference proteome</keyword>
<reference evidence="11" key="2">
    <citation type="submission" date="2025-09" db="UniProtKB">
        <authorList>
            <consortium name="Ensembl"/>
        </authorList>
    </citation>
    <scope>IDENTIFICATION</scope>
</reference>
<dbReference type="GO" id="GO:0005886">
    <property type="term" value="C:plasma membrane"/>
    <property type="evidence" value="ECO:0007669"/>
    <property type="project" value="UniProtKB-SubCell"/>
</dbReference>